<keyword evidence="2 5" id="KW-0378">Hydrolase</keyword>
<reference evidence="5" key="1">
    <citation type="submission" date="2021-03" db="EMBL/GenBank/DDBJ databases">
        <title>Bacillus suaedae sp. nov., isolated from Suaeda aralocaspica.</title>
        <authorList>
            <person name="Lei R.F.R."/>
        </authorList>
    </citation>
    <scope>NUCLEOTIDE SEQUENCE</scope>
    <source>
        <strain evidence="5">YZJH907-2</strain>
    </source>
</reference>
<keyword evidence="3" id="KW-0472">Membrane</keyword>
<dbReference type="PANTHER" id="PTHR42715">
    <property type="entry name" value="BETA-GLUCOSIDASE"/>
    <property type="match status" value="1"/>
</dbReference>
<feature type="domain" description="Fibronectin type III-like" evidence="4">
    <location>
        <begin position="416"/>
        <end position="489"/>
    </location>
</feature>
<dbReference type="InterPro" id="IPR002772">
    <property type="entry name" value="Glyco_hydro_3_C"/>
</dbReference>
<evidence type="ECO:0000256" key="1">
    <source>
        <dbReference type="ARBA" id="ARBA00005336"/>
    </source>
</evidence>
<feature type="transmembrane region" description="Helical" evidence="3">
    <location>
        <begin position="20"/>
        <end position="45"/>
    </location>
</feature>
<organism evidence="5 6">
    <name type="scientific">Halalkalibacter suaedae</name>
    <dbReference type="NCBI Taxonomy" id="2822140"/>
    <lineage>
        <taxon>Bacteria</taxon>
        <taxon>Bacillati</taxon>
        <taxon>Bacillota</taxon>
        <taxon>Bacilli</taxon>
        <taxon>Bacillales</taxon>
        <taxon>Bacillaceae</taxon>
        <taxon>Halalkalibacter</taxon>
    </lineage>
</organism>
<dbReference type="SUPFAM" id="SSF52279">
    <property type="entry name" value="Beta-D-glucan exohydrolase, C-terminal domain"/>
    <property type="match status" value="1"/>
</dbReference>
<proteinExistence type="inferred from homology"/>
<accession>A0A941APN7</accession>
<dbReference type="Gene3D" id="3.20.20.300">
    <property type="entry name" value="Glycoside hydrolase, family 3, N-terminal domain"/>
    <property type="match status" value="1"/>
</dbReference>
<keyword evidence="3" id="KW-0812">Transmembrane</keyword>
<dbReference type="InterPro" id="IPR001764">
    <property type="entry name" value="Glyco_hydro_3_N"/>
</dbReference>
<dbReference type="SUPFAM" id="SSF51445">
    <property type="entry name" value="(Trans)glycosidases"/>
    <property type="match status" value="1"/>
</dbReference>
<dbReference type="AlphaFoldDB" id="A0A941APN7"/>
<dbReference type="EMBL" id="JAGKSQ010000004">
    <property type="protein sequence ID" value="MBP3951702.1"/>
    <property type="molecule type" value="Genomic_DNA"/>
</dbReference>
<dbReference type="Proteomes" id="UP000678228">
    <property type="component" value="Unassembled WGS sequence"/>
</dbReference>
<comment type="caution">
    <text evidence="5">The sequence shown here is derived from an EMBL/GenBank/DDBJ whole genome shotgun (WGS) entry which is preliminary data.</text>
</comment>
<dbReference type="Pfam" id="PF00933">
    <property type="entry name" value="Glyco_hydro_3"/>
    <property type="match status" value="1"/>
</dbReference>
<keyword evidence="3" id="KW-1133">Transmembrane helix</keyword>
<dbReference type="GO" id="GO:0005975">
    <property type="term" value="P:carbohydrate metabolic process"/>
    <property type="evidence" value="ECO:0007669"/>
    <property type="project" value="InterPro"/>
</dbReference>
<dbReference type="GO" id="GO:0004553">
    <property type="term" value="F:hydrolase activity, hydrolyzing O-glycosyl compounds"/>
    <property type="evidence" value="ECO:0007669"/>
    <property type="project" value="InterPro"/>
</dbReference>
<gene>
    <name evidence="5" type="ORF">J7W16_11205</name>
</gene>
<dbReference type="PANTHER" id="PTHR42715:SF10">
    <property type="entry name" value="BETA-GLUCOSIDASE"/>
    <property type="match status" value="1"/>
</dbReference>
<dbReference type="SMART" id="SM01217">
    <property type="entry name" value="Fn3_like"/>
    <property type="match status" value="1"/>
</dbReference>
<keyword evidence="6" id="KW-1185">Reference proteome</keyword>
<evidence type="ECO:0000313" key="6">
    <source>
        <dbReference type="Proteomes" id="UP000678228"/>
    </source>
</evidence>
<sequence>METNGKARMSKKKKITLISLSSIAVLFIGVLIYGFVITSSGYWLLAKFQPDTEEQQLSYTSAVETIEKITDEAFVLMQNTDDFLPIETSAEEKAKINVFGTRSVVTLFNSGGSTATDVTNAVKLEDALQSEVGNFELNQDLLHLHYNFYKTGKVSIDETAAPKNRSDSEILGEETNLILPEVPTSAYEDNSLYSDGKTILEHAQDFSDTALVVVGRGGGEMVDLSATDLQLTEEEAEMIDVVSTNFENVILVVNSVNVMQLDFLDDYPAIKSVVWMGFPGESGTKSLARILNGTVNPSGRLVDTWVSDMMSIPAANNYKEIDSEGNWTGSNHYENAPEEQGYFVQYNEGIYVGYKYFETRHATDEAYNYEEEVLFPFGHGLSYTTFEKEIVEMNIEEDEVNLRVAVKNNGDVPGKEVIQIYYNPPYTGAIEKSAVNLVNFDKTNEIQPGDTEIYTVSFDIEDMASYDYETNKAYVLEKGDYELMLMDDSHTELDSEIYTLNEDIIFNEENDGSRSTDVQVATNQFEDAHHIDDYLTREWDETSRAFTGPEEADFTATEEILDALTYEVPTDEQLGLNADDMPAHSQELEKSIMLSEMADVPYDDPKWDEFVSQLTLEELTNVSGTGAYQLLEIERLGVPKTLQPDGTMAIASNIYSGPIMGTEGVGVTYPAPAMIAATWNPDAGYLMGESVGNEAQAFGYSGWFAPAMNIHRTPFNGRNFEYYSEDGVLSGKIAAQVVKGARDKGVITYMKHFALNEREDGTRSSLFTWSNEQAIREIYLKPFELAVKEGGTLGAMSSFNYIGLTWAGGHDGLLNQVLRNEWGFEGLVITDAHMYPHMDPMQMLYNGGDVSLDVMAIWSGGDGNNKVWLAAAQDPATQVNTVTNLQRASKNVLYAVSRTWKTE</sequence>
<dbReference type="InterPro" id="IPR050288">
    <property type="entry name" value="Cellulose_deg_GH3"/>
</dbReference>
<evidence type="ECO:0000256" key="3">
    <source>
        <dbReference type="SAM" id="Phobius"/>
    </source>
</evidence>
<dbReference type="Pfam" id="PF14310">
    <property type="entry name" value="Fn3-like"/>
    <property type="match status" value="1"/>
</dbReference>
<dbReference type="RefSeq" id="WP_210597398.1">
    <property type="nucleotide sequence ID" value="NZ_JAGKSQ010000004.1"/>
</dbReference>
<name>A0A941APN7_9BACI</name>
<dbReference type="InterPro" id="IPR017853">
    <property type="entry name" value="GH"/>
</dbReference>
<dbReference type="Gene3D" id="2.60.40.10">
    <property type="entry name" value="Immunoglobulins"/>
    <property type="match status" value="1"/>
</dbReference>
<evidence type="ECO:0000259" key="4">
    <source>
        <dbReference type="SMART" id="SM01217"/>
    </source>
</evidence>
<dbReference type="InterPro" id="IPR026891">
    <property type="entry name" value="Fn3-like"/>
</dbReference>
<protein>
    <submittedName>
        <fullName evidence="5">Glycoside hydrolase family 3 C-terminal domain-containing protein</fullName>
    </submittedName>
</protein>
<evidence type="ECO:0000256" key="2">
    <source>
        <dbReference type="ARBA" id="ARBA00022801"/>
    </source>
</evidence>
<dbReference type="Gene3D" id="3.40.50.1700">
    <property type="entry name" value="Glycoside hydrolase family 3 C-terminal domain"/>
    <property type="match status" value="1"/>
</dbReference>
<dbReference type="InterPro" id="IPR036881">
    <property type="entry name" value="Glyco_hydro_3_C_sf"/>
</dbReference>
<dbReference type="InterPro" id="IPR013783">
    <property type="entry name" value="Ig-like_fold"/>
</dbReference>
<evidence type="ECO:0000313" key="5">
    <source>
        <dbReference type="EMBL" id="MBP3951702.1"/>
    </source>
</evidence>
<dbReference type="InterPro" id="IPR036962">
    <property type="entry name" value="Glyco_hydro_3_N_sf"/>
</dbReference>
<dbReference type="Pfam" id="PF01915">
    <property type="entry name" value="Glyco_hydro_3_C"/>
    <property type="match status" value="1"/>
</dbReference>
<dbReference type="PRINTS" id="PR00133">
    <property type="entry name" value="GLHYDRLASE3"/>
</dbReference>
<comment type="similarity">
    <text evidence="1">Belongs to the glycosyl hydrolase 3 family.</text>
</comment>